<organism evidence="2 3">
    <name type="scientific">Gordonia liuliyuniae</name>
    <dbReference type="NCBI Taxonomy" id="2911517"/>
    <lineage>
        <taxon>Bacteria</taxon>
        <taxon>Bacillati</taxon>
        <taxon>Actinomycetota</taxon>
        <taxon>Actinomycetes</taxon>
        <taxon>Mycobacteriales</taxon>
        <taxon>Gordoniaceae</taxon>
        <taxon>Gordonia</taxon>
    </lineage>
</organism>
<dbReference type="InterPro" id="IPR053140">
    <property type="entry name" value="GDSL_Rv0518-like"/>
</dbReference>
<accession>A0ABS9ITA8</accession>
<dbReference type="GO" id="GO:0016787">
    <property type="term" value="F:hydrolase activity"/>
    <property type="evidence" value="ECO:0007669"/>
    <property type="project" value="UniProtKB-KW"/>
</dbReference>
<dbReference type="InterPro" id="IPR013830">
    <property type="entry name" value="SGNH_hydro"/>
</dbReference>
<dbReference type="PANTHER" id="PTHR43784:SF2">
    <property type="entry name" value="GDSL-LIKE LIPASE_ACYLHYDROLASE, PUTATIVE (AFU_ORTHOLOGUE AFUA_2G00820)-RELATED"/>
    <property type="match status" value="1"/>
</dbReference>
<protein>
    <submittedName>
        <fullName evidence="2">SGNH/GDSL hydrolase family protein</fullName>
    </submittedName>
</protein>
<dbReference type="CDD" id="cd01832">
    <property type="entry name" value="SGNH_hydrolase_like_1"/>
    <property type="match status" value="1"/>
</dbReference>
<proteinExistence type="predicted"/>
<name>A0ABS9ITA8_9ACTN</name>
<dbReference type="RefSeq" id="WP_236998035.1">
    <property type="nucleotide sequence ID" value="NZ_JAKKOR010000007.1"/>
</dbReference>
<dbReference type="Pfam" id="PF13472">
    <property type="entry name" value="Lipase_GDSL_2"/>
    <property type="match status" value="1"/>
</dbReference>
<keyword evidence="3" id="KW-1185">Reference proteome</keyword>
<dbReference type="SUPFAM" id="SSF52266">
    <property type="entry name" value="SGNH hydrolase"/>
    <property type="match status" value="1"/>
</dbReference>
<dbReference type="InterPro" id="IPR036514">
    <property type="entry name" value="SGNH_hydro_sf"/>
</dbReference>
<evidence type="ECO:0000313" key="2">
    <source>
        <dbReference type="EMBL" id="MCF8588803.1"/>
    </source>
</evidence>
<gene>
    <name evidence="2" type="ORF">L5G33_10035</name>
</gene>
<sequence>MEFSRFVAIGDSQTEGMCDEVAPDMYRGWADRLADQLAAHNPAVRYANLAIRGKNTRNTLNEQLEPALALKPDLVAAPLGMNDVIGRADLDVVHSDLEQIYDALADSGATVIVSTFPDIAQINPLGRLFESRLFEINDIMRGFARRHEFVLVDLFAAPILRDRRSWSTDRLHASSLGHERFAAGAAHALGLPGADPEWGRPLDLVGDPHPIRRTADDARWLVEFFSPWIVRKLRGRSLGDGRTPKRPELTAIATPISHPRVSSTSAASLNAANVGEARA</sequence>
<evidence type="ECO:0000313" key="3">
    <source>
        <dbReference type="Proteomes" id="UP001200110"/>
    </source>
</evidence>
<dbReference type="Gene3D" id="3.40.50.1110">
    <property type="entry name" value="SGNH hydrolase"/>
    <property type="match status" value="1"/>
</dbReference>
<dbReference type="Proteomes" id="UP001200110">
    <property type="component" value="Unassembled WGS sequence"/>
</dbReference>
<keyword evidence="2" id="KW-0378">Hydrolase</keyword>
<evidence type="ECO:0000259" key="1">
    <source>
        <dbReference type="Pfam" id="PF13472"/>
    </source>
</evidence>
<comment type="caution">
    <text evidence="2">The sequence shown here is derived from an EMBL/GenBank/DDBJ whole genome shotgun (WGS) entry which is preliminary data.</text>
</comment>
<reference evidence="2 3" key="1">
    <citation type="submission" date="2022-01" db="EMBL/GenBank/DDBJ databases">
        <authorList>
            <person name="Huang Y."/>
        </authorList>
    </citation>
    <scope>NUCLEOTIDE SEQUENCE [LARGE SCALE GENOMIC DNA]</scope>
    <source>
        <strain evidence="2 3">HY366</strain>
    </source>
</reference>
<dbReference type="PANTHER" id="PTHR43784">
    <property type="entry name" value="GDSL-LIKE LIPASE/ACYLHYDROLASE, PUTATIVE (AFU_ORTHOLOGUE AFUA_2G00820)-RELATED"/>
    <property type="match status" value="1"/>
</dbReference>
<feature type="domain" description="SGNH hydrolase-type esterase" evidence="1">
    <location>
        <begin position="8"/>
        <end position="180"/>
    </location>
</feature>
<dbReference type="EMBL" id="JAKKOR010000007">
    <property type="protein sequence ID" value="MCF8588803.1"/>
    <property type="molecule type" value="Genomic_DNA"/>
</dbReference>